<evidence type="ECO:0000313" key="2">
    <source>
        <dbReference type="EMBL" id="KAL0130678.1"/>
    </source>
</evidence>
<feature type="compositionally biased region" description="Basic and acidic residues" evidence="1">
    <location>
        <begin position="24"/>
        <end position="33"/>
    </location>
</feature>
<dbReference type="AlphaFoldDB" id="A0AAW2GTX4"/>
<dbReference type="Proteomes" id="UP001430953">
    <property type="component" value="Unassembled WGS sequence"/>
</dbReference>
<comment type="caution">
    <text evidence="2">The sequence shown here is derived from an EMBL/GenBank/DDBJ whole genome shotgun (WGS) entry which is preliminary data.</text>
</comment>
<dbReference type="EMBL" id="JADYXP020000002">
    <property type="protein sequence ID" value="KAL0130678.1"/>
    <property type="molecule type" value="Genomic_DNA"/>
</dbReference>
<accession>A0AAW2GTX4</accession>
<protein>
    <submittedName>
        <fullName evidence="2">Uncharacterized protein</fullName>
    </submittedName>
</protein>
<keyword evidence="3" id="KW-1185">Reference proteome</keyword>
<name>A0AAW2GTX4_9HYME</name>
<proteinExistence type="predicted"/>
<feature type="region of interest" description="Disordered" evidence="1">
    <location>
        <begin position="1"/>
        <end position="33"/>
    </location>
</feature>
<organism evidence="2 3">
    <name type="scientific">Cardiocondyla obscurior</name>
    <dbReference type="NCBI Taxonomy" id="286306"/>
    <lineage>
        <taxon>Eukaryota</taxon>
        <taxon>Metazoa</taxon>
        <taxon>Ecdysozoa</taxon>
        <taxon>Arthropoda</taxon>
        <taxon>Hexapoda</taxon>
        <taxon>Insecta</taxon>
        <taxon>Pterygota</taxon>
        <taxon>Neoptera</taxon>
        <taxon>Endopterygota</taxon>
        <taxon>Hymenoptera</taxon>
        <taxon>Apocrita</taxon>
        <taxon>Aculeata</taxon>
        <taxon>Formicoidea</taxon>
        <taxon>Formicidae</taxon>
        <taxon>Myrmicinae</taxon>
        <taxon>Cardiocondyla</taxon>
    </lineage>
</organism>
<evidence type="ECO:0000256" key="1">
    <source>
        <dbReference type="SAM" id="MobiDB-lite"/>
    </source>
</evidence>
<gene>
    <name evidence="2" type="ORF">PUN28_002361</name>
</gene>
<reference evidence="2 3" key="1">
    <citation type="submission" date="2023-03" db="EMBL/GenBank/DDBJ databases">
        <title>High recombination rates correlate with genetic variation in Cardiocondyla obscurior ants.</title>
        <authorList>
            <person name="Errbii M."/>
        </authorList>
    </citation>
    <scope>NUCLEOTIDE SEQUENCE [LARGE SCALE GENOMIC DNA]</scope>
    <source>
        <strain evidence="2">Alpha-2009</strain>
        <tissue evidence="2">Whole body</tissue>
    </source>
</reference>
<sequence length="49" mass="5590">MSAHHRRRVHTDASQPVNSGVEGGGREREREDRGCNVPSVCCYLHRQCR</sequence>
<evidence type="ECO:0000313" key="3">
    <source>
        <dbReference type="Proteomes" id="UP001430953"/>
    </source>
</evidence>